<gene>
    <name evidence="1" type="ORF">KBTEX_01192</name>
</gene>
<reference evidence="1" key="1">
    <citation type="submission" date="2019-06" db="EMBL/GenBank/DDBJ databases">
        <authorList>
            <person name="Murdoch R.W."/>
            <person name="Fathepure B."/>
        </authorList>
    </citation>
    <scope>NUCLEOTIDE SEQUENCE</scope>
</reference>
<proteinExistence type="predicted"/>
<organism evidence="1">
    <name type="scientific">uncultured organism</name>
    <dbReference type="NCBI Taxonomy" id="155900"/>
    <lineage>
        <taxon>unclassified sequences</taxon>
        <taxon>environmental samples</taxon>
    </lineage>
</organism>
<accession>A0A5B8RDK1</accession>
<evidence type="ECO:0000313" key="1">
    <source>
        <dbReference type="EMBL" id="QEA04875.1"/>
    </source>
</evidence>
<name>A0A5B8RDK1_9ZZZZ</name>
<dbReference type="AlphaFoldDB" id="A0A5B8RDK1"/>
<sequence length="111" mass="11479">MRPLPMSSVTTSLAFWRLTSLISDRASAVAEMSRPMSSPATSTFADTWLKPDTFRSTAVATSATSPALPLPRAPASTSAPAWTSMVAVGVVSMLRLISGSPPAVSVTSPAL</sequence>
<protein>
    <submittedName>
        <fullName evidence="1">Uncharacterized protein</fullName>
    </submittedName>
</protein>
<dbReference type="EMBL" id="MN079090">
    <property type="protein sequence ID" value="QEA04875.1"/>
    <property type="molecule type" value="Genomic_DNA"/>
</dbReference>